<evidence type="ECO:0000313" key="2">
    <source>
        <dbReference type="Proteomes" id="UP000304900"/>
    </source>
</evidence>
<comment type="caution">
    <text evidence="1">The sequence shown here is derived from an EMBL/GenBank/DDBJ whole genome shotgun (WGS) entry which is preliminary data.</text>
</comment>
<sequence length="76" mass="9095">MHITDSHDQQIKVTDLPEAIRQAALFKQYRHKDAKSGKRDDELQFYWKDLHIKLLKLQSESDHIYSKNEPNVTFKQ</sequence>
<gene>
    <name evidence="1" type="ORF">FDK13_34600</name>
</gene>
<evidence type="ECO:0000313" key="1">
    <source>
        <dbReference type="EMBL" id="TKT84897.1"/>
    </source>
</evidence>
<name>A0A4U6CN51_9BACT</name>
<proteinExistence type="predicted"/>
<dbReference type="AlphaFoldDB" id="A0A4U6CN51"/>
<accession>A0A4U6CN51</accession>
<reference evidence="1 2" key="1">
    <citation type="submission" date="2019-05" db="EMBL/GenBank/DDBJ databases">
        <title>Dyadobacter AR-3-8 sp. nov., isolated from arctic soil.</title>
        <authorList>
            <person name="Chaudhary D.K."/>
        </authorList>
    </citation>
    <scope>NUCLEOTIDE SEQUENCE [LARGE SCALE GENOMIC DNA]</scope>
    <source>
        <strain evidence="1 2">AR-3-8</strain>
    </source>
</reference>
<dbReference type="EMBL" id="SZVO01000036">
    <property type="protein sequence ID" value="TKT84897.1"/>
    <property type="molecule type" value="Genomic_DNA"/>
</dbReference>
<dbReference type="RefSeq" id="WP_137344586.1">
    <property type="nucleotide sequence ID" value="NZ_SZVO01000036.1"/>
</dbReference>
<dbReference type="Proteomes" id="UP000304900">
    <property type="component" value="Unassembled WGS sequence"/>
</dbReference>
<dbReference type="OrthoDB" id="798594at2"/>
<protein>
    <submittedName>
        <fullName evidence="1">Uncharacterized protein</fullName>
    </submittedName>
</protein>
<keyword evidence="2" id="KW-1185">Reference proteome</keyword>
<organism evidence="1 2">
    <name type="scientific">Dyadobacter frigoris</name>
    <dbReference type="NCBI Taxonomy" id="2576211"/>
    <lineage>
        <taxon>Bacteria</taxon>
        <taxon>Pseudomonadati</taxon>
        <taxon>Bacteroidota</taxon>
        <taxon>Cytophagia</taxon>
        <taxon>Cytophagales</taxon>
        <taxon>Spirosomataceae</taxon>
        <taxon>Dyadobacter</taxon>
    </lineage>
</organism>